<feature type="repeat" description="WD" evidence="3">
    <location>
        <begin position="1272"/>
        <end position="1313"/>
    </location>
</feature>
<dbReference type="InterPro" id="IPR001646">
    <property type="entry name" value="5peptide_repeat"/>
</dbReference>
<dbReference type="SMART" id="SM00320">
    <property type="entry name" value="WD40"/>
    <property type="match status" value="13"/>
</dbReference>
<dbReference type="InterPro" id="IPR056251">
    <property type="entry name" value="Arm_rpt_dom"/>
</dbReference>
<dbReference type="PRINTS" id="PR00320">
    <property type="entry name" value="GPROTEINBRPT"/>
</dbReference>
<evidence type="ECO:0000259" key="5">
    <source>
        <dbReference type="Pfam" id="PF05729"/>
    </source>
</evidence>
<evidence type="ECO:0000313" key="7">
    <source>
        <dbReference type="EMBL" id="KAG0325339.1"/>
    </source>
</evidence>
<feature type="repeat" description="WD" evidence="3">
    <location>
        <begin position="1314"/>
        <end position="1350"/>
    </location>
</feature>
<feature type="repeat" description="WD" evidence="3">
    <location>
        <begin position="1440"/>
        <end position="1476"/>
    </location>
</feature>
<dbReference type="SUPFAM" id="SSF141571">
    <property type="entry name" value="Pentapeptide repeat-like"/>
    <property type="match status" value="1"/>
</dbReference>
<dbReference type="Gene3D" id="3.40.50.300">
    <property type="entry name" value="P-loop containing nucleotide triphosphate hydrolases"/>
    <property type="match status" value="1"/>
</dbReference>
<dbReference type="PANTHER" id="PTHR19879">
    <property type="entry name" value="TRANSCRIPTION INITIATION FACTOR TFIID"/>
    <property type="match status" value="1"/>
</dbReference>
<feature type="repeat" description="WD" evidence="3">
    <location>
        <begin position="1608"/>
        <end position="1649"/>
    </location>
</feature>
<dbReference type="InterPro" id="IPR007111">
    <property type="entry name" value="NACHT_NTPase"/>
</dbReference>
<feature type="domain" description="NACHT" evidence="5">
    <location>
        <begin position="664"/>
        <end position="823"/>
    </location>
</feature>
<dbReference type="Proteomes" id="UP000738325">
    <property type="component" value="Unassembled WGS sequence"/>
</dbReference>
<dbReference type="PROSITE" id="PS50294">
    <property type="entry name" value="WD_REPEATS_REGION"/>
    <property type="match status" value="12"/>
</dbReference>
<dbReference type="SUPFAM" id="SSF52540">
    <property type="entry name" value="P-loop containing nucleoside triphosphate hydrolases"/>
    <property type="match status" value="1"/>
</dbReference>
<dbReference type="OrthoDB" id="538223at2759"/>
<dbReference type="EMBL" id="JAAAIP010000116">
    <property type="protein sequence ID" value="KAG0325339.1"/>
    <property type="molecule type" value="Genomic_DNA"/>
</dbReference>
<evidence type="ECO:0008006" key="9">
    <source>
        <dbReference type="Google" id="ProtNLM"/>
    </source>
</evidence>
<keyword evidence="2" id="KW-0677">Repeat</keyword>
<feature type="repeat" description="WD" evidence="3">
    <location>
        <begin position="1230"/>
        <end position="1271"/>
    </location>
</feature>
<dbReference type="PANTHER" id="PTHR19879:SF9">
    <property type="entry name" value="TRANSCRIPTION INITIATION FACTOR TFIID SUBUNIT 5"/>
    <property type="match status" value="1"/>
</dbReference>
<dbReference type="Pfam" id="PF00400">
    <property type="entry name" value="WD40"/>
    <property type="match status" value="12"/>
</dbReference>
<organism evidence="7 8">
    <name type="scientific">Dissophora globulifera</name>
    <dbReference type="NCBI Taxonomy" id="979702"/>
    <lineage>
        <taxon>Eukaryota</taxon>
        <taxon>Fungi</taxon>
        <taxon>Fungi incertae sedis</taxon>
        <taxon>Mucoromycota</taxon>
        <taxon>Mortierellomycotina</taxon>
        <taxon>Mortierellomycetes</taxon>
        <taxon>Mortierellales</taxon>
        <taxon>Mortierellaceae</taxon>
        <taxon>Dissophora</taxon>
    </lineage>
</organism>
<dbReference type="InterPro" id="IPR015943">
    <property type="entry name" value="WD40/YVTN_repeat-like_dom_sf"/>
</dbReference>
<name>A0A9P6UYD3_9FUNG</name>
<dbReference type="SUPFAM" id="SSF50978">
    <property type="entry name" value="WD40 repeat-like"/>
    <property type="match status" value="2"/>
</dbReference>
<dbReference type="InterPro" id="IPR020472">
    <property type="entry name" value="WD40_PAC1"/>
</dbReference>
<feature type="non-terminal residue" evidence="7">
    <location>
        <position position="1"/>
    </location>
</feature>
<feature type="repeat" description="WD" evidence="3">
    <location>
        <begin position="1482"/>
        <end position="1518"/>
    </location>
</feature>
<dbReference type="PROSITE" id="PS00678">
    <property type="entry name" value="WD_REPEATS_1"/>
    <property type="match status" value="12"/>
</dbReference>
<protein>
    <recommendedName>
        <fullName evidence="9">WD40 repeat-like protein</fullName>
    </recommendedName>
</protein>
<feature type="repeat" description="WD" evidence="3">
    <location>
        <begin position="1566"/>
        <end position="1607"/>
    </location>
</feature>
<keyword evidence="1 3" id="KW-0853">WD repeat</keyword>
<evidence type="ECO:0000259" key="6">
    <source>
        <dbReference type="Pfam" id="PF23948"/>
    </source>
</evidence>
<feature type="repeat" description="WD" evidence="3">
    <location>
        <begin position="1650"/>
        <end position="1691"/>
    </location>
</feature>
<dbReference type="InterPro" id="IPR001680">
    <property type="entry name" value="WD40_rpt"/>
</dbReference>
<feature type="domain" description="Arm-like repeat" evidence="6">
    <location>
        <begin position="1927"/>
        <end position="2272"/>
    </location>
</feature>
<feature type="domain" description="Arm-like repeat" evidence="6">
    <location>
        <begin position="211"/>
        <end position="557"/>
    </location>
</feature>
<dbReference type="PROSITE" id="PS50082">
    <property type="entry name" value="WD_REPEATS_2"/>
    <property type="match status" value="12"/>
</dbReference>
<feature type="repeat" description="WD" evidence="3">
    <location>
        <begin position="1524"/>
        <end position="1565"/>
    </location>
</feature>
<sequence>MTRPAETNAPASPEITAKGKSVFAGLQNAAKRALRPSSFKDRTVYNALANVQVEQSKVTNRLGRFGEKQQPATPGSNQAQGVSGAYMAENSSNVFVHEAPIPTQPSNDQFVINIGDRTGSDGPSAAMEKDLPIVSGADQVRAAIFPHNVGRPVIRTPLPKKGERIDKTPQLFFSLTLLAKDVPSSPSDLRTSLVPLTLDKDERAWIEAVEQEPVEQHHIYWLATRLVEEFIKDDVKSSASITEIIYVSPMLDREHFRKLLCCFIAEFEAERLLNTDLLQGLVQLTQCAQPGYLLEDDLIKILAILRVRLQDTHQQSTEHPYHLTLALSRVLDVMAKHEVKDVDRVEQHEPLAAVLSSLRDNSDPFLMYQASYAFQALQCIPDDETVLQAVMRHSGVIAEGLINISGVINLNLSGFLEGLKQVQETTVATIEITKNVYKGVRSLIESGQHVFEAIKEGVSSGNKRAWYPAIIGAYTLVLEGRLADFKVLVFEAACRRSPEFQWGICQMLGEIALDHIWDDTTRQQAVAFLVELYTNDPDWGQDASVKVWILTILDLASYNTDEIIKGSSAFLQQYTDKAGTAKFYKSYPLRSRLPPPAASHLLSRVQEIPYIEYELHKLRVQRLQEYSQAVYIPPQAKASLQASNKDTLPLMEKVTNFLESEQQVFLVLGDSGAGKSTFSRHLEHELWKKYQKDGRIPLFINLPAINEPYQDMIDKQLRIHNFSNEAIKEMKEHRQIILICDGYDETQSRINLHTANMLNRKGQADTKMVISCRSSHLGQDYRDQFQPQRSDRYSATAANLYTEAVIVPFSSDQIEDYVDQLVRDPEAHKLLSDNPQWSTEDYMNKLKSIPNLMELVKNPFLLTLSLRALPGVVKDAADLANIKVTRLTLYDLFIDQWLEINKLRLRTIKLSAEAESALQDLLEEGFTPTAIDFLKDLATAIFREQDGNPVVQYTPRSDKGTWKVKFFGPSPDITLLRESSPLSRTGIQHRFIHRSLLEYFYSRQVHETSKIKIASEVSQDLTDHPLDQRNLVKEPSIIQFLAEHAQEDSAFKQRLYQIIERSKTDANASQAAANAITILVRAGISFIGADLKSIRISGADLSDGQFDSAQMQGADLRSVNLRNIWLRRADLSKAQMAGVQFGELPYLDEEDVMESCDYSPNGATLAVGLWNGNISFYNTLTWEKTRVLNGHGNAITSIAFSPNGQQIASGSYDTTVRLWDTQTGAPGAILSGHTDDVTSVVFSPNGQHVASGSRDMTVRLWDTETGMPSAILSGHTGDVKSVAFSPSGQYVASGSEDKTVRLWDTQTSALDATLSGHTGGIESVVFSPSGQHVASASEDSTVRLWDAKTGAPGVILSGHTRGVATVVFSPSGQYIASGSNDKTVRLWDAQTGLPSGILSGHIDYVTNVAFSPSGQQIASGSQDRTVRLWDVQASVPANLLSGHARQVKSVAFSPNGQYIASGSEDKTVRLWDAQTGVPGVILNGHTDYVTSVAFSPSGQQIASGSYDETVRLWDTETGVPGVILSGHTDGVKSAVFSPSGQMIASGSKDNTVRLWDAQTGAPSAILTGHTSHVLSVVFSPNGQQIASGSADKTIRLWDAQTSALYSVLHGHFSHVTSVVFSPNGQQIASGSLDNTVRIWDAHTGVATAIISGHAWAVTCIVFSPGGRQIASGSWDETVRLWDVKSGQCLAVIKDVHGSARRLDLKEVLAMRVFKNLVQQKMDLSDYSSNLEATLELVNILMDNTCNTKDQRIALVLCRDAEAALSRIKIPARKSRKTPMSDENLALRDGVATAYIKHSNLLHSLNEIEMAKVSYEKAQKLRLIQRTNYPPSDSSRLVDNKDKRSISARDLPHSPLGPSGSQLQDPAHISPNIFKQDVTPRVAKYPLPKADVRLENSLQLAYCLSLLPSPLLSVELLDEAERTWSRAKADDKDEQERLWLLATELTEAFIKDALKLPSTVAEVLCLAPVLDQEHFRKLLTKFIDGINQETLLDLHLLEGLAQLMQCAPPEYLDADDLVKILEVLSTLLASTHQQSKPHVYKLTLTVSHILDAMAGCHVKDLKRVQLHKPLSDYLDGLKRSSDPYLVYQAAYAFQALQCVQDDESSLQATLRHTRIVARGIAGIVSAVKAFDIIDGLKHLQDVTIEIYRVAKFGYDGAKALIESGQDLFDSLKDLSFAKKRAWYLALRGIDTLIRNGQLAEVKKLICGAPCRRDLLFQWGVCQRLGEIAANPLWDPNIRRDAVDFLGELYSNENDWGQEAIVKQLILDILEQLDPKPESSLQ</sequence>
<dbReference type="Pfam" id="PF23948">
    <property type="entry name" value="ARM_5"/>
    <property type="match status" value="2"/>
</dbReference>
<accession>A0A9P6UYD3</accession>
<feature type="repeat" description="WD" evidence="3">
    <location>
        <begin position="1356"/>
        <end position="1392"/>
    </location>
</feature>
<keyword evidence="8" id="KW-1185">Reference proteome</keyword>
<dbReference type="Pfam" id="PF05729">
    <property type="entry name" value="NACHT"/>
    <property type="match status" value="1"/>
</dbReference>
<evidence type="ECO:0000313" key="8">
    <source>
        <dbReference type="Proteomes" id="UP000738325"/>
    </source>
</evidence>
<dbReference type="InterPro" id="IPR027417">
    <property type="entry name" value="P-loop_NTPase"/>
</dbReference>
<evidence type="ECO:0000256" key="2">
    <source>
        <dbReference type="ARBA" id="ARBA00022737"/>
    </source>
</evidence>
<gene>
    <name evidence="7" type="ORF">BGZ99_000753</name>
</gene>
<evidence type="ECO:0000256" key="3">
    <source>
        <dbReference type="PROSITE-ProRule" id="PRU00221"/>
    </source>
</evidence>
<dbReference type="Gene3D" id="2.160.20.80">
    <property type="entry name" value="E3 ubiquitin-protein ligase SopA"/>
    <property type="match status" value="1"/>
</dbReference>
<evidence type="ECO:0000256" key="4">
    <source>
        <dbReference type="SAM" id="MobiDB-lite"/>
    </source>
</evidence>
<feature type="region of interest" description="Disordered" evidence="4">
    <location>
        <begin position="1846"/>
        <end position="1866"/>
    </location>
</feature>
<comment type="caution">
    <text evidence="7">The sequence shown here is derived from an EMBL/GenBank/DDBJ whole genome shotgun (WGS) entry which is preliminary data.</text>
</comment>
<feature type="repeat" description="WD" evidence="3">
    <location>
        <begin position="1398"/>
        <end position="1432"/>
    </location>
</feature>
<evidence type="ECO:0000256" key="1">
    <source>
        <dbReference type="ARBA" id="ARBA00022574"/>
    </source>
</evidence>
<dbReference type="InterPro" id="IPR019775">
    <property type="entry name" value="WD40_repeat_CS"/>
</dbReference>
<dbReference type="InterPro" id="IPR036322">
    <property type="entry name" value="WD40_repeat_dom_sf"/>
</dbReference>
<feature type="repeat" description="WD" evidence="3">
    <location>
        <begin position="1188"/>
        <end position="1224"/>
    </location>
</feature>
<dbReference type="Pfam" id="PF00805">
    <property type="entry name" value="Pentapeptide"/>
    <property type="match status" value="1"/>
</dbReference>
<dbReference type="CDD" id="cd00200">
    <property type="entry name" value="WD40"/>
    <property type="match status" value="3"/>
</dbReference>
<proteinExistence type="predicted"/>
<reference evidence="7" key="1">
    <citation type="journal article" date="2020" name="Fungal Divers.">
        <title>Resolving the Mortierellaceae phylogeny through synthesis of multi-gene phylogenetics and phylogenomics.</title>
        <authorList>
            <person name="Vandepol N."/>
            <person name="Liber J."/>
            <person name="Desiro A."/>
            <person name="Na H."/>
            <person name="Kennedy M."/>
            <person name="Barry K."/>
            <person name="Grigoriev I.V."/>
            <person name="Miller A.N."/>
            <person name="O'Donnell K."/>
            <person name="Stajich J.E."/>
            <person name="Bonito G."/>
        </authorList>
    </citation>
    <scope>NUCLEOTIDE SEQUENCE</scope>
    <source>
        <strain evidence="7">REB-010B</strain>
    </source>
</reference>
<dbReference type="Gene3D" id="2.130.10.10">
    <property type="entry name" value="YVTN repeat-like/Quinoprotein amine dehydrogenase"/>
    <property type="match status" value="5"/>
</dbReference>